<dbReference type="EMBL" id="JXTC01000120">
    <property type="protein sequence ID" value="PON87247.1"/>
    <property type="molecule type" value="Genomic_DNA"/>
</dbReference>
<dbReference type="Gene3D" id="3.30.43.10">
    <property type="entry name" value="Uridine Diphospho-n-acetylenolpyruvylglucosamine Reductase, domain 2"/>
    <property type="match status" value="1"/>
</dbReference>
<organism evidence="9 10">
    <name type="scientific">Trema orientale</name>
    <name type="common">Charcoal tree</name>
    <name type="synonym">Celtis orientalis</name>
    <dbReference type="NCBI Taxonomy" id="63057"/>
    <lineage>
        <taxon>Eukaryota</taxon>
        <taxon>Viridiplantae</taxon>
        <taxon>Streptophyta</taxon>
        <taxon>Embryophyta</taxon>
        <taxon>Tracheophyta</taxon>
        <taxon>Spermatophyta</taxon>
        <taxon>Magnoliopsida</taxon>
        <taxon>eudicotyledons</taxon>
        <taxon>Gunneridae</taxon>
        <taxon>Pentapetalae</taxon>
        <taxon>rosids</taxon>
        <taxon>fabids</taxon>
        <taxon>Rosales</taxon>
        <taxon>Cannabaceae</taxon>
        <taxon>Trema</taxon>
    </lineage>
</organism>
<evidence type="ECO:0000256" key="1">
    <source>
        <dbReference type="ARBA" id="ARBA00001974"/>
    </source>
</evidence>
<name>A0A2P5ENX0_TREOI</name>
<dbReference type="GO" id="GO:0016491">
    <property type="term" value="F:oxidoreductase activity"/>
    <property type="evidence" value="ECO:0007669"/>
    <property type="project" value="InterPro"/>
</dbReference>
<proteinExistence type="inferred from homology"/>
<evidence type="ECO:0000313" key="10">
    <source>
        <dbReference type="Proteomes" id="UP000237000"/>
    </source>
</evidence>
<dbReference type="InterPro" id="IPR016169">
    <property type="entry name" value="FAD-bd_PCMH_sub2"/>
</dbReference>
<protein>
    <submittedName>
        <fullName evidence="9">Xanthine dehydrogenase C subunit</fullName>
    </submittedName>
</protein>
<dbReference type="OrthoDB" id="407275at2759"/>
<keyword evidence="3" id="KW-0285">Flavoprotein</keyword>
<dbReference type="InterPro" id="IPR016167">
    <property type="entry name" value="FAD-bd_PCMH_sub1"/>
</dbReference>
<comment type="caution">
    <text evidence="9">The sequence shown here is derived from an EMBL/GenBank/DDBJ whole genome shotgun (WGS) entry which is preliminary data.</text>
</comment>
<reference evidence="10" key="1">
    <citation type="submission" date="2016-06" db="EMBL/GenBank/DDBJ databases">
        <title>Parallel loss of symbiosis genes in relatives of nitrogen-fixing non-legume Parasponia.</title>
        <authorList>
            <person name="Van Velzen R."/>
            <person name="Holmer R."/>
            <person name="Bu F."/>
            <person name="Rutten L."/>
            <person name="Van Zeijl A."/>
            <person name="Liu W."/>
            <person name="Santuari L."/>
            <person name="Cao Q."/>
            <person name="Sharma T."/>
            <person name="Shen D."/>
            <person name="Roswanjaya Y."/>
            <person name="Wardhani T."/>
            <person name="Kalhor M.S."/>
            <person name="Jansen J."/>
            <person name="Van den Hoogen J."/>
            <person name="Gungor B."/>
            <person name="Hartog M."/>
            <person name="Hontelez J."/>
            <person name="Verver J."/>
            <person name="Yang W.-C."/>
            <person name="Schijlen E."/>
            <person name="Repin R."/>
            <person name="Schilthuizen M."/>
            <person name="Schranz E."/>
            <person name="Heidstra R."/>
            <person name="Miyata K."/>
            <person name="Fedorova E."/>
            <person name="Kohlen W."/>
            <person name="Bisseling T."/>
            <person name="Smit S."/>
            <person name="Geurts R."/>
        </authorList>
    </citation>
    <scope>NUCLEOTIDE SEQUENCE [LARGE SCALE GENOMIC DNA]</scope>
    <source>
        <strain evidence="10">cv. RG33-2</strain>
    </source>
</reference>
<evidence type="ECO:0000256" key="2">
    <source>
        <dbReference type="ARBA" id="ARBA00005466"/>
    </source>
</evidence>
<comment type="similarity">
    <text evidence="2">Belongs to the oxygen-dependent FAD-linked oxidoreductase family.</text>
</comment>
<dbReference type="Gene3D" id="3.30.465.10">
    <property type="match status" value="1"/>
</dbReference>
<dbReference type="GO" id="GO:0071949">
    <property type="term" value="F:FAD binding"/>
    <property type="evidence" value="ECO:0007669"/>
    <property type="project" value="InterPro"/>
</dbReference>
<evidence type="ECO:0000256" key="5">
    <source>
        <dbReference type="ARBA" id="ARBA00022827"/>
    </source>
</evidence>
<dbReference type="STRING" id="63057.A0A2P5ENX0"/>
<dbReference type="SUPFAM" id="SSF56176">
    <property type="entry name" value="FAD-binding/transporter-associated domain-like"/>
    <property type="match status" value="1"/>
</dbReference>
<dbReference type="InterPro" id="IPR006094">
    <property type="entry name" value="Oxid_FAD_bind_N"/>
</dbReference>
<evidence type="ECO:0000256" key="6">
    <source>
        <dbReference type="ARBA" id="ARBA00023157"/>
    </source>
</evidence>
<dbReference type="InterPro" id="IPR016166">
    <property type="entry name" value="FAD-bd_PCMH"/>
</dbReference>
<evidence type="ECO:0000256" key="4">
    <source>
        <dbReference type="ARBA" id="ARBA00022729"/>
    </source>
</evidence>
<dbReference type="GO" id="GO:1901696">
    <property type="term" value="P:cannabinoid biosynthetic process"/>
    <property type="evidence" value="ECO:0007669"/>
    <property type="project" value="UniProtKB-ARBA"/>
</dbReference>
<dbReference type="AlphaFoldDB" id="A0A2P5ENX0"/>
<dbReference type="InterPro" id="IPR036318">
    <property type="entry name" value="FAD-bd_PCMH-like_sf"/>
</dbReference>
<dbReference type="Gene3D" id="3.40.462.20">
    <property type="match status" value="1"/>
</dbReference>
<evidence type="ECO:0000256" key="7">
    <source>
        <dbReference type="ARBA" id="ARBA00023180"/>
    </source>
</evidence>
<dbReference type="FunFam" id="3.30.43.10:FF:000004">
    <property type="entry name" value="Berberine bridge enzyme-like 15"/>
    <property type="match status" value="1"/>
</dbReference>
<dbReference type="InParanoid" id="A0A2P5ENX0"/>
<dbReference type="Pfam" id="PF08031">
    <property type="entry name" value="BBE"/>
    <property type="match status" value="1"/>
</dbReference>
<accession>A0A2P5ENX0</accession>
<dbReference type="InterPro" id="IPR012951">
    <property type="entry name" value="BBE"/>
</dbReference>
<keyword evidence="5" id="KW-0274">FAD</keyword>
<dbReference type="PANTHER" id="PTHR32448">
    <property type="entry name" value="OS08G0158400 PROTEIN"/>
    <property type="match status" value="1"/>
</dbReference>
<keyword evidence="4" id="KW-0732">Signal</keyword>
<feature type="domain" description="FAD-binding PCMH-type" evidence="8">
    <location>
        <begin position="94"/>
        <end position="268"/>
    </location>
</feature>
<keyword evidence="7" id="KW-0325">Glycoprotein</keyword>
<dbReference type="Proteomes" id="UP000237000">
    <property type="component" value="Unassembled WGS sequence"/>
</dbReference>
<dbReference type="FunCoup" id="A0A2P5ENX0">
    <property type="interactions" value="48"/>
</dbReference>
<evidence type="ECO:0000256" key="3">
    <source>
        <dbReference type="ARBA" id="ARBA00022630"/>
    </source>
</evidence>
<dbReference type="PROSITE" id="PS51387">
    <property type="entry name" value="FAD_PCMH"/>
    <property type="match status" value="1"/>
</dbReference>
<keyword evidence="6" id="KW-1015">Disulfide bond</keyword>
<evidence type="ECO:0000313" key="9">
    <source>
        <dbReference type="EMBL" id="PON87247.1"/>
    </source>
</evidence>
<gene>
    <name evidence="9" type="ORF">TorRG33x02_170240</name>
</gene>
<dbReference type="Pfam" id="PF01565">
    <property type="entry name" value="FAD_binding_4"/>
    <property type="match status" value="1"/>
</dbReference>
<sequence>MGARMEDSFTIIHKMSYSAFSSLFLFIILSLLSFSFSASAHIHDDIHGDFLRCLSHHLANSSTSFSKLIYTPNDPSYITVLNSTIQNPRYSTPSTPKPLVIVTPLRASHVQATVKCSKKLGLQIRTRSGGHDLEGRSYVAEVPFVIIDLRNLSSITIDAEEKTAWVQSGATIGELYLRISEKSGNLGFPAGICHTVGVGGHFSGGGYGGLMRKYGLAADNVLDAHLVNAEGEILDRKSMGEDLFWAIRGGGGASFGVVLDWKIKLVYVPSKVTIFTLNKSLKKNETKKLVHRWQYVANKFHEDLLVFIRFQTVNSTQGGNKKVTLQASFNSLYLGGIDRLLDLMQKDFPELGLARKDCSEVSWIESILLFAGFPSGVSPKALLDKTPLLAGFSPFKLKSDYVKKPIPENVLEGMWDRMYEVEVGMAFIQMFPYGARMSEISESEIPFPHRAGNVYHLSYFVSWNEEPKRHLSWIRRLYRSLTPYVSKNPRATYYNYRDLDIGINNNEGTISYEQASIWGTKYFKNNFERLVQVKTAVDPTNFFRNEQSIPPFSRQ</sequence>
<evidence type="ECO:0000259" key="8">
    <source>
        <dbReference type="PROSITE" id="PS51387"/>
    </source>
</evidence>
<keyword evidence="10" id="KW-1185">Reference proteome</keyword>
<comment type="cofactor">
    <cofactor evidence="1">
        <name>FAD</name>
        <dbReference type="ChEBI" id="CHEBI:57692"/>
    </cofactor>
</comment>